<evidence type="ECO:0000313" key="2">
    <source>
        <dbReference type="Proteomes" id="UP001153332"/>
    </source>
</evidence>
<gene>
    <name evidence="1" type="ORF">O1611_g2225</name>
</gene>
<organism evidence="1 2">
    <name type="scientific">Lasiodiplodia mahajangana</name>
    <dbReference type="NCBI Taxonomy" id="1108764"/>
    <lineage>
        <taxon>Eukaryota</taxon>
        <taxon>Fungi</taxon>
        <taxon>Dikarya</taxon>
        <taxon>Ascomycota</taxon>
        <taxon>Pezizomycotina</taxon>
        <taxon>Dothideomycetes</taxon>
        <taxon>Dothideomycetes incertae sedis</taxon>
        <taxon>Botryosphaeriales</taxon>
        <taxon>Botryosphaeriaceae</taxon>
        <taxon>Lasiodiplodia</taxon>
    </lineage>
</organism>
<proteinExistence type="predicted"/>
<accession>A0ACC2JV65</accession>
<evidence type="ECO:0000313" key="1">
    <source>
        <dbReference type="EMBL" id="KAJ8131404.1"/>
    </source>
</evidence>
<comment type="caution">
    <text evidence="1">The sequence shown here is derived from an EMBL/GenBank/DDBJ whole genome shotgun (WGS) entry which is preliminary data.</text>
</comment>
<sequence length="69" mass="7618">MHDSAVLATQEKISKPAVPTRRLPLGSDPIKLRLGIRNVSRNVACRRGIGAMVVRLQSAGNRNGSWHFR</sequence>
<keyword evidence="2" id="KW-1185">Reference proteome</keyword>
<name>A0ACC2JV65_9PEZI</name>
<dbReference type="EMBL" id="JAPUUL010000298">
    <property type="protein sequence ID" value="KAJ8131404.1"/>
    <property type="molecule type" value="Genomic_DNA"/>
</dbReference>
<reference evidence="1" key="1">
    <citation type="submission" date="2022-12" db="EMBL/GenBank/DDBJ databases">
        <title>Genome Sequence of Lasiodiplodia mahajangana.</title>
        <authorList>
            <person name="Buettner E."/>
        </authorList>
    </citation>
    <scope>NUCLEOTIDE SEQUENCE</scope>
    <source>
        <strain evidence="1">VT137</strain>
    </source>
</reference>
<dbReference type="Proteomes" id="UP001153332">
    <property type="component" value="Unassembled WGS sequence"/>
</dbReference>
<protein>
    <submittedName>
        <fullName evidence="1">Uncharacterized protein</fullName>
    </submittedName>
</protein>